<evidence type="ECO:0000313" key="1">
    <source>
        <dbReference type="EMBL" id="KIM49972.1"/>
    </source>
</evidence>
<dbReference type="AlphaFoldDB" id="A0A0C2ZA24"/>
<keyword evidence="2" id="KW-1185">Reference proteome</keyword>
<organism evidence="1 2">
    <name type="scientific">Scleroderma citrinum Foug A</name>
    <dbReference type="NCBI Taxonomy" id="1036808"/>
    <lineage>
        <taxon>Eukaryota</taxon>
        <taxon>Fungi</taxon>
        <taxon>Dikarya</taxon>
        <taxon>Basidiomycota</taxon>
        <taxon>Agaricomycotina</taxon>
        <taxon>Agaricomycetes</taxon>
        <taxon>Agaricomycetidae</taxon>
        <taxon>Boletales</taxon>
        <taxon>Sclerodermatineae</taxon>
        <taxon>Sclerodermataceae</taxon>
        <taxon>Scleroderma</taxon>
    </lineage>
</organism>
<dbReference type="Proteomes" id="UP000053989">
    <property type="component" value="Unassembled WGS sequence"/>
</dbReference>
<gene>
    <name evidence="1" type="ORF">SCLCIDRAFT_34850</name>
</gene>
<dbReference type="InParanoid" id="A0A0C2ZA24"/>
<protein>
    <submittedName>
        <fullName evidence="1">Uncharacterized protein</fullName>
    </submittedName>
</protein>
<evidence type="ECO:0000313" key="2">
    <source>
        <dbReference type="Proteomes" id="UP000053989"/>
    </source>
</evidence>
<name>A0A0C2ZA24_9AGAM</name>
<sequence length="55" mass="6249">MSRETLQQILVLDAQYSSQMLGETSKWLASLSKYDHVQPKHLKEDPNATIVFKGS</sequence>
<dbReference type="HOGENOM" id="CLU_3033750_0_0_1"/>
<accession>A0A0C2ZA24</accession>
<reference evidence="1 2" key="1">
    <citation type="submission" date="2014-04" db="EMBL/GenBank/DDBJ databases">
        <authorList>
            <consortium name="DOE Joint Genome Institute"/>
            <person name="Kuo A."/>
            <person name="Kohler A."/>
            <person name="Nagy L.G."/>
            <person name="Floudas D."/>
            <person name="Copeland A."/>
            <person name="Barry K.W."/>
            <person name="Cichocki N."/>
            <person name="Veneault-Fourrey C."/>
            <person name="LaButti K."/>
            <person name="Lindquist E.A."/>
            <person name="Lipzen A."/>
            <person name="Lundell T."/>
            <person name="Morin E."/>
            <person name="Murat C."/>
            <person name="Sun H."/>
            <person name="Tunlid A."/>
            <person name="Henrissat B."/>
            <person name="Grigoriev I.V."/>
            <person name="Hibbett D.S."/>
            <person name="Martin F."/>
            <person name="Nordberg H.P."/>
            <person name="Cantor M.N."/>
            <person name="Hua S.X."/>
        </authorList>
    </citation>
    <scope>NUCLEOTIDE SEQUENCE [LARGE SCALE GENOMIC DNA]</scope>
    <source>
        <strain evidence="1 2">Foug A</strain>
    </source>
</reference>
<reference evidence="2" key="2">
    <citation type="submission" date="2015-01" db="EMBL/GenBank/DDBJ databases">
        <title>Evolutionary Origins and Diversification of the Mycorrhizal Mutualists.</title>
        <authorList>
            <consortium name="DOE Joint Genome Institute"/>
            <consortium name="Mycorrhizal Genomics Consortium"/>
            <person name="Kohler A."/>
            <person name="Kuo A."/>
            <person name="Nagy L.G."/>
            <person name="Floudas D."/>
            <person name="Copeland A."/>
            <person name="Barry K.W."/>
            <person name="Cichocki N."/>
            <person name="Veneault-Fourrey C."/>
            <person name="LaButti K."/>
            <person name="Lindquist E.A."/>
            <person name="Lipzen A."/>
            <person name="Lundell T."/>
            <person name="Morin E."/>
            <person name="Murat C."/>
            <person name="Riley R."/>
            <person name="Ohm R."/>
            <person name="Sun H."/>
            <person name="Tunlid A."/>
            <person name="Henrissat B."/>
            <person name="Grigoriev I.V."/>
            <person name="Hibbett D.S."/>
            <person name="Martin F."/>
        </authorList>
    </citation>
    <scope>NUCLEOTIDE SEQUENCE [LARGE SCALE GENOMIC DNA]</scope>
    <source>
        <strain evidence="2">Foug A</strain>
    </source>
</reference>
<proteinExistence type="predicted"/>
<dbReference type="EMBL" id="KN822905">
    <property type="protein sequence ID" value="KIM49972.1"/>
    <property type="molecule type" value="Genomic_DNA"/>
</dbReference>